<evidence type="ECO:0000313" key="1">
    <source>
        <dbReference type="EMBL" id="SFK11346.1"/>
    </source>
</evidence>
<keyword evidence="2" id="KW-1185">Reference proteome</keyword>
<organism evidence="1 2">
    <name type="scientific">Methylocapsa palsarum</name>
    <dbReference type="NCBI Taxonomy" id="1612308"/>
    <lineage>
        <taxon>Bacteria</taxon>
        <taxon>Pseudomonadati</taxon>
        <taxon>Pseudomonadota</taxon>
        <taxon>Alphaproteobacteria</taxon>
        <taxon>Hyphomicrobiales</taxon>
        <taxon>Beijerinckiaceae</taxon>
        <taxon>Methylocapsa</taxon>
    </lineage>
</organism>
<dbReference type="STRING" id="1612308.SAMN05444581_102170"/>
<name>A0A1I3WXK3_9HYPH</name>
<sequence length="221" mass="23404">MIEVLVALALLGVILTTLASVTGQWIPNWKAGFFRLQKMEALQLGLSRAVADLAAAEYISTTLQPKQIVYQGTTSSVTFVRSAIGPNSKGELEVVRLRDEADGEGLVREAAAFTPALPDTAASEGFKFSGAVNLVKAPLKVSFAYAGRDRIWRENWTGSDLPMIVRVTVHNSNSGEIVAFSAASLVHVGAPADCVGANSSWGCVRELESSRPPPASGGAQF</sequence>
<reference evidence="1 2" key="1">
    <citation type="submission" date="2016-10" db="EMBL/GenBank/DDBJ databases">
        <authorList>
            <person name="de Groot N.N."/>
        </authorList>
    </citation>
    <scope>NUCLEOTIDE SEQUENCE [LARGE SCALE GENOMIC DNA]</scope>
    <source>
        <strain evidence="1 2">NE2</strain>
    </source>
</reference>
<evidence type="ECO:0000313" key="2">
    <source>
        <dbReference type="Proteomes" id="UP000198755"/>
    </source>
</evidence>
<protein>
    <submittedName>
        <fullName evidence="1">General secretion pathway protein J</fullName>
    </submittedName>
</protein>
<accession>A0A1I3WXK3</accession>
<dbReference type="EMBL" id="FOSN01000002">
    <property type="protein sequence ID" value="SFK11346.1"/>
    <property type="molecule type" value="Genomic_DNA"/>
</dbReference>
<dbReference type="AlphaFoldDB" id="A0A1I3WXK3"/>
<proteinExistence type="predicted"/>
<gene>
    <name evidence="1" type="ORF">SAMN05444581_102170</name>
</gene>
<dbReference type="Proteomes" id="UP000198755">
    <property type="component" value="Unassembled WGS sequence"/>
</dbReference>